<dbReference type="STRING" id="366522.GCA_001548055_00069"/>
<accession>A0A2D3WCS0</accession>
<dbReference type="Proteomes" id="UP000231638">
    <property type="component" value="Unassembled WGS sequence"/>
</dbReference>
<dbReference type="CDD" id="cd06661">
    <property type="entry name" value="GGCT_like"/>
    <property type="match status" value="1"/>
</dbReference>
<dbReference type="Pfam" id="PF06094">
    <property type="entry name" value="GGACT"/>
    <property type="match status" value="1"/>
</dbReference>
<dbReference type="PANTHER" id="PTHR31544">
    <property type="entry name" value="AIG2-LIKE PROTEIN D"/>
    <property type="match status" value="1"/>
</dbReference>
<evidence type="ECO:0000313" key="5">
    <source>
        <dbReference type="Proteomes" id="UP000231638"/>
    </source>
</evidence>
<protein>
    <recommendedName>
        <fullName evidence="2">Putative gamma-glutamylcyclotransferase</fullName>
    </recommendedName>
</protein>
<reference evidence="4 5" key="1">
    <citation type="journal article" date="2017" name="Front. Microbiol.">
        <title>Comparative Genomic Analysis of the Class Epsilonproteobacteria and Proposed Reclassification to Epsilonbacteraeota (phyl. nov.).</title>
        <authorList>
            <person name="Waite D.W."/>
            <person name="Vanwonterghem I."/>
            <person name="Rinke C."/>
            <person name="Parks D.H."/>
            <person name="Zhang Y."/>
            <person name="Takai K."/>
            <person name="Sievert S.M."/>
            <person name="Simon J."/>
            <person name="Campbell B.J."/>
            <person name="Hanson T.E."/>
            <person name="Woyke T."/>
            <person name="Klotz M.G."/>
            <person name="Hugenholtz P."/>
        </authorList>
    </citation>
    <scope>NUCLEOTIDE SEQUENCE [LARGE SCALE GENOMIC DNA]</scope>
    <source>
        <strain evidence="4">UBA11420</strain>
    </source>
</reference>
<name>A0A2D3WCS0_9BACT</name>
<evidence type="ECO:0000256" key="2">
    <source>
        <dbReference type="ARBA" id="ARBA00030602"/>
    </source>
</evidence>
<dbReference type="InterPro" id="IPR009288">
    <property type="entry name" value="AIG2-like_dom"/>
</dbReference>
<dbReference type="SUPFAM" id="SSF110857">
    <property type="entry name" value="Gamma-glutamyl cyclotransferase-like"/>
    <property type="match status" value="1"/>
</dbReference>
<dbReference type="EMBL" id="DLUG01000070">
    <property type="protein sequence ID" value="DAB36880.1"/>
    <property type="molecule type" value="Genomic_DNA"/>
</dbReference>
<dbReference type="InterPro" id="IPR045038">
    <property type="entry name" value="AIG2-like"/>
</dbReference>
<dbReference type="RefSeq" id="WP_039675577.1">
    <property type="nucleotide sequence ID" value="NZ_AP014724.1"/>
</dbReference>
<dbReference type="Gene3D" id="3.10.490.10">
    <property type="entry name" value="Gamma-glutamyl cyclotransferase-like"/>
    <property type="match status" value="1"/>
</dbReference>
<dbReference type="PANTHER" id="PTHR31544:SF2">
    <property type="entry name" value="AIG2-LIKE PROTEIN D"/>
    <property type="match status" value="1"/>
</dbReference>
<dbReference type="AlphaFoldDB" id="A0A2D3WCS0"/>
<dbReference type="GO" id="GO:0016740">
    <property type="term" value="F:transferase activity"/>
    <property type="evidence" value="ECO:0007669"/>
    <property type="project" value="UniProtKB-KW"/>
</dbReference>
<sequence length="135" mass="15885">MTHLFTYGSLMFEDVWHRLVKGNYLAQKATLSHYERRAIKNDVYPVIFPLKDASVEGVVYYDVCDEDLVILDTFEGEYYERKEVELLVEGRYVKASAYVLKEAYFDLIDTKPWSDTLFAQEGIHNFLSDYKGFLR</sequence>
<dbReference type="InterPro" id="IPR036568">
    <property type="entry name" value="GGCT-like_sf"/>
</dbReference>
<organism evidence="4 5">
    <name type="scientific">Sulfurospirillum cavolei</name>
    <dbReference type="NCBI Taxonomy" id="366522"/>
    <lineage>
        <taxon>Bacteria</taxon>
        <taxon>Pseudomonadati</taxon>
        <taxon>Campylobacterota</taxon>
        <taxon>Epsilonproteobacteria</taxon>
        <taxon>Campylobacterales</taxon>
        <taxon>Sulfurospirillaceae</taxon>
        <taxon>Sulfurospirillum</taxon>
    </lineage>
</organism>
<feature type="domain" description="Gamma-glutamylcyclotransferase AIG2-like" evidence="3">
    <location>
        <begin position="4"/>
        <end position="114"/>
    </location>
</feature>
<gene>
    <name evidence="4" type="ORF">CFH80_02530</name>
</gene>
<evidence type="ECO:0000256" key="1">
    <source>
        <dbReference type="ARBA" id="ARBA00022679"/>
    </source>
</evidence>
<dbReference type="InterPro" id="IPR013024">
    <property type="entry name" value="GGCT-like"/>
</dbReference>
<evidence type="ECO:0000259" key="3">
    <source>
        <dbReference type="Pfam" id="PF06094"/>
    </source>
</evidence>
<evidence type="ECO:0000313" key="4">
    <source>
        <dbReference type="EMBL" id="DAB36880.1"/>
    </source>
</evidence>
<comment type="caution">
    <text evidence="4">The sequence shown here is derived from an EMBL/GenBank/DDBJ whole genome shotgun (WGS) entry which is preliminary data.</text>
</comment>
<keyword evidence="1 4" id="KW-0808">Transferase</keyword>
<proteinExistence type="predicted"/>